<gene>
    <name evidence="1" type="ORF">EWM64_g1782</name>
</gene>
<keyword evidence="2" id="KW-1185">Reference proteome</keyword>
<sequence>MLVEEDEEFAMQVIQRELDIFESPRWYYDSVRYSYLIPESGYASIPNSPYLTVLSLAPTGHILC</sequence>
<protein>
    <submittedName>
        <fullName evidence="1">Uncharacterized protein</fullName>
    </submittedName>
</protein>
<evidence type="ECO:0000313" key="1">
    <source>
        <dbReference type="EMBL" id="TFY82237.1"/>
    </source>
</evidence>
<comment type="caution">
    <text evidence="1">The sequence shown here is derived from an EMBL/GenBank/DDBJ whole genome shotgun (WGS) entry which is preliminary data.</text>
</comment>
<proteinExistence type="predicted"/>
<name>A0A4Z0A7B7_9AGAM</name>
<reference evidence="1 2" key="1">
    <citation type="submission" date="2019-02" db="EMBL/GenBank/DDBJ databases">
        <title>Genome sequencing of the rare red list fungi Hericium alpestre (H. flagellum).</title>
        <authorList>
            <person name="Buettner E."/>
            <person name="Kellner H."/>
        </authorList>
    </citation>
    <scope>NUCLEOTIDE SEQUENCE [LARGE SCALE GENOMIC DNA]</scope>
    <source>
        <strain evidence="1 2">DSM 108284</strain>
    </source>
</reference>
<dbReference type="Proteomes" id="UP000298061">
    <property type="component" value="Unassembled WGS sequence"/>
</dbReference>
<organism evidence="1 2">
    <name type="scientific">Hericium alpestre</name>
    <dbReference type="NCBI Taxonomy" id="135208"/>
    <lineage>
        <taxon>Eukaryota</taxon>
        <taxon>Fungi</taxon>
        <taxon>Dikarya</taxon>
        <taxon>Basidiomycota</taxon>
        <taxon>Agaricomycotina</taxon>
        <taxon>Agaricomycetes</taxon>
        <taxon>Russulales</taxon>
        <taxon>Hericiaceae</taxon>
        <taxon>Hericium</taxon>
    </lineage>
</organism>
<accession>A0A4Z0A7B7</accession>
<evidence type="ECO:0000313" key="2">
    <source>
        <dbReference type="Proteomes" id="UP000298061"/>
    </source>
</evidence>
<dbReference type="EMBL" id="SFCI01000129">
    <property type="protein sequence ID" value="TFY82237.1"/>
    <property type="molecule type" value="Genomic_DNA"/>
</dbReference>
<dbReference type="AlphaFoldDB" id="A0A4Z0A7B7"/>